<accession>A0A101NR77</accession>
<keyword evidence="2" id="KW-0597">Phosphoprotein</keyword>
<comment type="caution">
    <text evidence="4">The sequence shown here is derived from an EMBL/GenBank/DDBJ whole genome shotgun (WGS) entry which is preliminary data.</text>
</comment>
<dbReference type="InterPro" id="IPR020806">
    <property type="entry name" value="PKS_PP-bd"/>
</dbReference>
<evidence type="ECO:0000259" key="3">
    <source>
        <dbReference type="PROSITE" id="PS50075"/>
    </source>
</evidence>
<dbReference type="AlphaFoldDB" id="A0A101NR77"/>
<dbReference type="InterPro" id="IPR036736">
    <property type="entry name" value="ACP-like_sf"/>
</dbReference>
<dbReference type="Proteomes" id="UP000054241">
    <property type="component" value="Unassembled WGS sequence"/>
</dbReference>
<keyword evidence="5" id="KW-1185">Reference proteome</keyword>
<name>A0A101NR77_9ACTN</name>
<dbReference type="PROSITE" id="PS50075">
    <property type="entry name" value="CARRIER"/>
    <property type="match status" value="1"/>
</dbReference>
<dbReference type="EMBL" id="LMWL01000007">
    <property type="protein sequence ID" value="KUM97869.1"/>
    <property type="molecule type" value="Genomic_DNA"/>
</dbReference>
<dbReference type="Pfam" id="PF00550">
    <property type="entry name" value="PP-binding"/>
    <property type="match status" value="1"/>
</dbReference>
<dbReference type="STRING" id="67285.AQI88_04935"/>
<dbReference type="SUPFAM" id="SSF47336">
    <property type="entry name" value="ACP-like"/>
    <property type="match status" value="1"/>
</dbReference>
<protein>
    <recommendedName>
        <fullName evidence="3">Carrier domain-containing protein</fullName>
    </recommendedName>
</protein>
<evidence type="ECO:0000256" key="1">
    <source>
        <dbReference type="ARBA" id="ARBA00022450"/>
    </source>
</evidence>
<feature type="domain" description="Carrier" evidence="3">
    <location>
        <begin position="7"/>
        <end position="83"/>
    </location>
</feature>
<evidence type="ECO:0000313" key="5">
    <source>
        <dbReference type="Proteomes" id="UP000054241"/>
    </source>
</evidence>
<dbReference type="GO" id="GO:0017000">
    <property type="term" value="P:antibiotic biosynthetic process"/>
    <property type="evidence" value="ECO:0007669"/>
    <property type="project" value="UniProtKB-ARBA"/>
</dbReference>
<organism evidence="4 5">
    <name type="scientific">Streptomyces cellostaticus</name>
    <dbReference type="NCBI Taxonomy" id="67285"/>
    <lineage>
        <taxon>Bacteria</taxon>
        <taxon>Bacillati</taxon>
        <taxon>Actinomycetota</taxon>
        <taxon>Actinomycetes</taxon>
        <taxon>Kitasatosporales</taxon>
        <taxon>Streptomycetaceae</taxon>
        <taxon>Streptomyces</taxon>
    </lineage>
</organism>
<sequence>MNPPNNAVTADTEALVSQVWTEVLGCRPPAGDEHFFNDLGGNSLLAFQTTVRLRKALDRHVPLKLLFTAPCFADYAARLCGEGTS</sequence>
<dbReference type="SMART" id="SM00823">
    <property type="entry name" value="PKS_PP"/>
    <property type="match status" value="1"/>
</dbReference>
<proteinExistence type="predicted"/>
<reference evidence="4 5" key="1">
    <citation type="submission" date="2015-10" db="EMBL/GenBank/DDBJ databases">
        <title>Draft genome sequence of Streptomyces cellostaticus DSM 40189, type strain for the species Streptomyces cellostaticus.</title>
        <authorList>
            <person name="Ruckert C."/>
            <person name="Winkler A."/>
            <person name="Kalinowski J."/>
            <person name="Kampfer P."/>
            <person name="Glaeser S."/>
        </authorList>
    </citation>
    <scope>NUCLEOTIDE SEQUENCE [LARGE SCALE GENOMIC DNA]</scope>
    <source>
        <strain evidence="4 5">DSM 40189</strain>
    </source>
</reference>
<evidence type="ECO:0000313" key="4">
    <source>
        <dbReference type="EMBL" id="KUM97869.1"/>
    </source>
</evidence>
<keyword evidence="1" id="KW-0596">Phosphopantetheine</keyword>
<dbReference type="Gene3D" id="1.10.1200.10">
    <property type="entry name" value="ACP-like"/>
    <property type="match status" value="1"/>
</dbReference>
<dbReference type="GO" id="GO:0031177">
    <property type="term" value="F:phosphopantetheine binding"/>
    <property type="evidence" value="ECO:0007669"/>
    <property type="project" value="InterPro"/>
</dbReference>
<gene>
    <name evidence="4" type="ORF">AQI88_04935</name>
</gene>
<evidence type="ECO:0000256" key="2">
    <source>
        <dbReference type="ARBA" id="ARBA00022553"/>
    </source>
</evidence>
<dbReference type="InterPro" id="IPR009081">
    <property type="entry name" value="PP-bd_ACP"/>
</dbReference>